<dbReference type="EMBL" id="CBWN010000010">
    <property type="protein sequence ID" value="CDL24610.1"/>
    <property type="molecule type" value="Genomic_DNA"/>
</dbReference>
<dbReference type="AlphaFoldDB" id="W1ESY5"/>
<comment type="caution">
    <text evidence="1">The sequence shown here is derived from an EMBL/GenBank/DDBJ whole genome shotgun (WGS) entry which is preliminary data.</text>
</comment>
<accession>W1ESY5</accession>
<organism evidence="1 2">
    <name type="scientific">Escherichia coli ISC7</name>
    <dbReference type="NCBI Taxonomy" id="1432555"/>
    <lineage>
        <taxon>Bacteria</taxon>
        <taxon>Pseudomonadati</taxon>
        <taxon>Pseudomonadota</taxon>
        <taxon>Gammaproteobacteria</taxon>
        <taxon>Enterobacterales</taxon>
        <taxon>Enterobacteriaceae</taxon>
        <taxon>Escherichia</taxon>
    </lineage>
</organism>
<name>W1ESY5_ECOLX</name>
<protein>
    <submittedName>
        <fullName evidence="1">Uncharacterized protein</fullName>
    </submittedName>
</protein>
<evidence type="ECO:0000313" key="2">
    <source>
        <dbReference type="Proteomes" id="UP000019199"/>
    </source>
</evidence>
<dbReference type="Proteomes" id="UP000019199">
    <property type="component" value="Unassembled WGS sequence"/>
</dbReference>
<proteinExistence type="predicted"/>
<reference evidence="1 2" key="1">
    <citation type="submission" date="2013-10" db="EMBL/GenBank/DDBJ databases">
        <title>Antibiotic resistance diversity of beta-lactamase producers in the General Hospital Vienna.</title>
        <authorList>
            <person name="Barisic I."/>
            <person name="Mitteregger D."/>
            <person name="Hirschl A.M."/>
            <person name="Noehammer C."/>
            <person name="Wiesinger-Mayr H."/>
        </authorList>
    </citation>
    <scope>NUCLEOTIDE SEQUENCE [LARGE SCALE GENOMIC DNA]</scope>
    <source>
        <strain evidence="1 2">ISC7</strain>
    </source>
</reference>
<evidence type="ECO:0000313" key="1">
    <source>
        <dbReference type="EMBL" id="CDL24610.1"/>
    </source>
</evidence>
<sequence>MWQQLNKFRGPFSQVLVEAVTKRLTFSTIRSSRWRWQA</sequence>